<keyword evidence="8" id="KW-0408">Iron</keyword>
<dbReference type="SUPFAM" id="SSF53383">
    <property type="entry name" value="PLP-dependent transferases"/>
    <property type="match status" value="1"/>
</dbReference>
<dbReference type="InterPro" id="IPR016454">
    <property type="entry name" value="Cysteine_dSase"/>
</dbReference>
<keyword evidence="5" id="KW-0808">Transferase</keyword>
<dbReference type="Proteomes" id="UP000289200">
    <property type="component" value="Unassembled WGS sequence"/>
</dbReference>
<evidence type="ECO:0000259" key="11">
    <source>
        <dbReference type="Pfam" id="PF00266"/>
    </source>
</evidence>
<evidence type="ECO:0000256" key="2">
    <source>
        <dbReference type="ARBA" id="ARBA00003120"/>
    </source>
</evidence>
<comment type="caution">
    <text evidence="12">The sequence shown here is derived from an EMBL/GenBank/DDBJ whole genome shotgun (WGS) entry which is preliminary data.</text>
</comment>
<keyword evidence="7" id="KW-0663">Pyridoxal phosphate</keyword>
<dbReference type="InterPro" id="IPR000192">
    <property type="entry name" value="Aminotrans_V_dom"/>
</dbReference>
<evidence type="ECO:0000256" key="6">
    <source>
        <dbReference type="ARBA" id="ARBA00022723"/>
    </source>
</evidence>
<evidence type="ECO:0000313" key="13">
    <source>
        <dbReference type="Proteomes" id="UP000289200"/>
    </source>
</evidence>
<dbReference type="Pfam" id="PF00266">
    <property type="entry name" value="Aminotran_5"/>
    <property type="match status" value="1"/>
</dbReference>
<comment type="cofactor">
    <cofactor evidence="1">
        <name>pyridoxal 5'-phosphate</name>
        <dbReference type="ChEBI" id="CHEBI:597326"/>
    </cofactor>
</comment>
<reference evidence="13" key="1">
    <citation type="submission" date="2018-10" db="EMBL/GenBank/DDBJ databases">
        <authorList>
            <person name="Peiro R."/>
            <person name="Begona"/>
            <person name="Cbmso G."/>
            <person name="Lopez M."/>
            <person name="Gonzalez S."/>
            <person name="Sacristan E."/>
            <person name="Castillo E."/>
        </authorList>
    </citation>
    <scope>NUCLEOTIDE SEQUENCE [LARGE SCALE GENOMIC DNA]</scope>
</reference>
<sequence length="408" mass="40563">MTDPTTDPTDGVSGSRRRIYLDWNATAPLRPEARDAMLAALDLVGNPSSVHAEGRAVRAVVDTARAAVAALVGAQAHGLVFTSGGTEANALALTPGLTAGTGAAPRDRLLVSEIEHASVWAGGRFPTNAVATVPVTAAGAVDLAALAARLAAITAETPAARPLVSIMHANNETGVVQPIRAAADIVHAAGGLLHVDAVQSAGRIVCDIGALGADLMSLSAHKLGGPKGAGALVLGASALHITDPLLRGGGQERGLRAGTENIAAIAGFGAAAAAAARDLAADGPLMQSRRDRLEAEVMRTTPGTVVLGGAAPRLPNTTLLAHPGLRAETALIALDLAGLAVSSGAACSSGKVAASRVLAAMGIDPALAAGAIRVSLGPTTTERDTDAFVTAWNGLVRRLSRGGCGIAA</sequence>
<keyword evidence="9" id="KW-0411">Iron-sulfur</keyword>
<dbReference type="OrthoDB" id="9808002at2"/>
<name>A0A3S4B1T5_9BRAD</name>
<dbReference type="InterPro" id="IPR015422">
    <property type="entry name" value="PyrdxlP-dep_Trfase_small"/>
</dbReference>
<evidence type="ECO:0000256" key="9">
    <source>
        <dbReference type="ARBA" id="ARBA00023014"/>
    </source>
</evidence>
<dbReference type="InterPro" id="IPR015421">
    <property type="entry name" value="PyrdxlP-dep_Trfase_major"/>
</dbReference>
<organism evidence="12 13">
    <name type="scientific">Rhodoplanes serenus</name>
    <dbReference type="NCBI Taxonomy" id="200615"/>
    <lineage>
        <taxon>Bacteria</taxon>
        <taxon>Pseudomonadati</taxon>
        <taxon>Pseudomonadota</taxon>
        <taxon>Alphaproteobacteria</taxon>
        <taxon>Hyphomicrobiales</taxon>
        <taxon>Nitrobacteraceae</taxon>
        <taxon>Rhodoplanes</taxon>
    </lineage>
</organism>
<dbReference type="PANTHER" id="PTHR11601">
    <property type="entry name" value="CYSTEINE DESULFURYLASE FAMILY MEMBER"/>
    <property type="match status" value="1"/>
</dbReference>
<dbReference type="Gene3D" id="3.40.640.10">
    <property type="entry name" value="Type I PLP-dependent aspartate aminotransferase-like (Major domain)"/>
    <property type="match status" value="1"/>
</dbReference>
<proteinExistence type="inferred from homology"/>
<evidence type="ECO:0000256" key="4">
    <source>
        <dbReference type="ARBA" id="ARBA00013558"/>
    </source>
</evidence>
<dbReference type="Gene3D" id="3.90.1150.10">
    <property type="entry name" value="Aspartate Aminotransferase, domain 1"/>
    <property type="match status" value="1"/>
</dbReference>
<dbReference type="EMBL" id="UWOC01000159">
    <property type="protein sequence ID" value="VCU09524.1"/>
    <property type="molecule type" value="Genomic_DNA"/>
</dbReference>
<dbReference type="Gene3D" id="1.10.260.50">
    <property type="match status" value="1"/>
</dbReference>
<protein>
    <recommendedName>
        <fullName evidence="4">Cysteine desulfurase</fullName>
    </recommendedName>
</protein>
<gene>
    <name evidence="12" type="primary">nifS</name>
    <name evidence="12" type="ORF">RHODGE_RHODGE_03208</name>
</gene>
<evidence type="ECO:0000256" key="7">
    <source>
        <dbReference type="ARBA" id="ARBA00022898"/>
    </source>
</evidence>
<dbReference type="RefSeq" id="WP_129609861.1">
    <property type="nucleotide sequence ID" value="NZ_UWOC01000159.1"/>
</dbReference>
<comment type="similarity">
    <text evidence="3">Belongs to the class-V pyridoxal-phosphate-dependent aminotransferase family. NifS/IscS subfamily.</text>
</comment>
<dbReference type="PANTHER" id="PTHR11601:SF34">
    <property type="entry name" value="CYSTEINE DESULFURASE"/>
    <property type="match status" value="1"/>
</dbReference>
<dbReference type="AlphaFoldDB" id="A0A3S4B1T5"/>
<evidence type="ECO:0000256" key="8">
    <source>
        <dbReference type="ARBA" id="ARBA00023004"/>
    </source>
</evidence>
<dbReference type="GO" id="GO:0031071">
    <property type="term" value="F:cysteine desulfurase activity"/>
    <property type="evidence" value="ECO:0007669"/>
    <property type="project" value="UniProtKB-EC"/>
</dbReference>
<evidence type="ECO:0000256" key="10">
    <source>
        <dbReference type="ARBA" id="ARBA00050776"/>
    </source>
</evidence>
<keyword evidence="6" id="KW-0479">Metal-binding</keyword>
<evidence type="ECO:0000313" key="12">
    <source>
        <dbReference type="EMBL" id="VCU09524.1"/>
    </source>
</evidence>
<keyword evidence="13" id="KW-1185">Reference proteome</keyword>
<evidence type="ECO:0000256" key="3">
    <source>
        <dbReference type="ARBA" id="ARBA00006490"/>
    </source>
</evidence>
<accession>A0A3S4B1T5</accession>
<dbReference type="GO" id="GO:0051536">
    <property type="term" value="F:iron-sulfur cluster binding"/>
    <property type="evidence" value="ECO:0007669"/>
    <property type="project" value="UniProtKB-KW"/>
</dbReference>
<comment type="function">
    <text evidence="2">Catalyzes the removal of elemental sulfur atoms from cysteine to produce alanine. Seems to participate in the biosynthesis of the nitrogenase metalloclusters by providing the inorganic sulfur required for the Fe-S core formation.</text>
</comment>
<evidence type="ECO:0000256" key="1">
    <source>
        <dbReference type="ARBA" id="ARBA00001933"/>
    </source>
</evidence>
<feature type="domain" description="Aminotransferase class V" evidence="11">
    <location>
        <begin position="19"/>
        <end position="388"/>
    </location>
</feature>
<dbReference type="PIRSF" id="PIRSF005572">
    <property type="entry name" value="NifS"/>
    <property type="match status" value="1"/>
</dbReference>
<dbReference type="GO" id="GO:0046872">
    <property type="term" value="F:metal ion binding"/>
    <property type="evidence" value="ECO:0007669"/>
    <property type="project" value="UniProtKB-KW"/>
</dbReference>
<evidence type="ECO:0000256" key="5">
    <source>
        <dbReference type="ARBA" id="ARBA00022679"/>
    </source>
</evidence>
<comment type="catalytic activity">
    <reaction evidence="10">
        <text>(sulfur carrier)-H + L-cysteine = (sulfur carrier)-SH + L-alanine</text>
        <dbReference type="Rhea" id="RHEA:43892"/>
        <dbReference type="Rhea" id="RHEA-COMP:14737"/>
        <dbReference type="Rhea" id="RHEA-COMP:14739"/>
        <dbReference type="ChEBI" id="CHEBI:29917"/>
        <dbReference type="ChEBI" id="CHEBI:35235"/>
        <dbReference type="ChEBI" id="CHEBI:57972"/>
        <dbReference type="ChEBI" id="CHEBI:64428"/>
        <dbReference type="EC" id="2.8.1.7"/>
    </reaction>
</comment>
<dbReference type="InterPro" id="IPR015424">
    <property type="entry name" value="PyrdxlP-dep_Trfase"/>
</dbReference>